<dbReference type="CDD" id="cd01948">
    <property type="entry name" value="EAL"/>
    <property type="match status" value="1"/>
</dbReference>
<keyword evidence="1" id="KW-1133">Transmembrane helix</keyword>
<dbReference type="SMART" id="SM00267">
    <property type="entry name" value="GGDEF"/>
    <property type="match status" value="1"/>
</dbReference>
<dbReference type="PROSITE" id="PS50887">
    <property type="entry name" value="GGDEF"/>
    <property type="match status" value="1"/>
</dbReference>
<dbReference type="Gene3D" id="3.20.20.450">
    <property type="entry name" value="EAL domain"/>
    <property type="match status" value="1"/>
</dbReference>
<dbReference type="InterPro" id="IPR029787">
    <property type="entry name" value="Nucleotide_cyclase"/>
</dbReference>
<dbReference type="InterPro" id="IPR035919">
    <property type="entry name" value="EAL_sf"/>
</dbReference>
<evidence type="ECO:0000313" key="5">
    <source>
        <dbReference type="Proteomes" id="UP000552700"/>
    </source>
</evidence>
<gene>
    <name evidence="4" type="ORF">FHS92_001042</name>
</gene>
<dbReference type="CDD" id="cd01949">
    <property type="entry name" value="GGDEF"/>
    <property type="match status" value="1"/>
</dbReference>
<dbReference type="SUPFAM" id="SSF141868">
    <property type="entry name" value="EAL domain-like"/>
    <property type="match status" value="1"/>
</dbReference>
<dbReference type="AlphaFoldDB" id="A0A841J420"/>
<dbReference type="Gene3D" id="3.30.70.270">
    <property type="match status" value="1"/>
</dbReference>
<keyword evidence="1" id="KW-0812">Transmembrane</keyword>
<dbReference type="InterPro" id="IPR043128">
    <property type="entry name" value="Rev_trsase/Diguanyl_cyclase"/>
</dbReference>
<protein>
    <submittedName>
        <fullName evidence="4">Diguanylate cyclase (GGDEF)-like protein</fullName>
    </submittedName>
</protein>
<proteinExistence type="predicted"/>
<dbReference type="InterPro" id="IPR001633">
    <property type="entry name" value="EAL_dom"/>
</dbReference>
<dbReference type="RefSeq" id="WP_221230885.1">
    <property type="nucleotide sequence ID" value="NZ_JACIJP010000001.1"/>
</dbReference>
<organism evidence="4 5">
    <name type="scientific">Sphingobium subterraneum</name>
    <dbReference type="NCBI Taxonomy" id="627688"/>
    <lineage>
        <taxon>Bacteria</taxon>
        <taxon>Pseudomonadati</taxon>
        <taxon>Pseudomonadota</taxon>
        <taxon>Alphaproteobacteria</taxon>
        <taxon>Sphingomonadales</taxon>
        <taxon>Sphingomonadaceae</taxon>
        <taxon>Sphingobium</taxon>
    </lineage>
</organism>
<dbReference type="InterPro" id="IPR052155">
    <property type="entry name" value="Biofilm_reg_signaling"/>
</dbReference>
<dbReference type="EMBL" id="JACIJP010000001">
    <property type="protein sequence ID" value="MBB6123335.1"/>
    <property type="molecule type" value="Genomic_DNA"/>
</dbReference>
<dbReference type="PROSITE" id="PS50883">
    <property type="entry name" value="EAL"/>
    <property type="match status" value="1"/>
</dbReference>
<dbReference type="InterPro" id="IPR000160">
    <property type="entry name" value="GGDEF_dom"/>
</dbReference>
<keyword evidence="5" id="KW-1185">Reference proteome</keyword>
<dbReference type="SUPFAM" id="SSF55073">
    <property type="entry name" value="Nucleotide cyclase"/>
    <property type="match status" value="1"/>
</dbReference>
<dbReference type="PANTHER" id="PTHR44757:SF2">
    <property type="entry name" value="BIOFILM ARCHITECTURE MAINTENANCE PROTEIN MBAA"/>
    <property type="match status" value="1"/>
</dbReference>
<name>A0A841J420_9SPHN</name>
<dbReference type="Pfam" id="PF00563">
    <property type="entry name" value="EAL"/>
    <property type="match status" value="1"/>
</dbReference>
<keyword evidence="1" id="KW-0472">Membrane</keyword>
<dbReference type="SMART" id="SM00052">
    <property type="entry name" value="EAL"/>
    <property type="match status" value="1"/>
</dbReference>
<dbReference type="PANTHER" id="PTHR44757">
    <property type="entry name" value="DIGUANYLATE CYCLASE DGCP"/>
    <property type="match status" value="1"/>
</dbReference>
<evidence type="ECO:0000313" key="4">
    <source>
        <dbReference type="EMBL" id="MBB6123335.1"/>
    </source>
</evidence>
<feature type="domain" description="EAL" evidence="2">
    <location>
        <begin position="478"/>
        <end position="726"/>
    </location>
</feature>
<feature type="transmembrane region" description="Helical" evidence="1">
    <location>
        <begin position="12"/>
        <end position="34"/>
    </location>
</feature>
<accession>A0A841J420</accession>
<evidence type="ECO:0000256" key="1">
    <source>
        <dbReference type="SAM" id="Phobius"/>
    </source>
</evidence>
<evidence type="ECO:0000259" key="2">
    <source>
        <dbReference type="PROSITE" id="PS50883"/>
    </source>
</evidence>
<feature type="domain" description="GGDEF" evidence="3">
    <location>
        <begin position="337"/>
        <end position="469"/>
    </location>
</feature>
<comment type="caution">
    <text evidence="4">The sequence shown here is derived from an EMBL/GenBank/DDBJ whole genome shotgun (WGS) entry which is preliminary data.</text>
</comment>
<dbReference type="Proteomes" id="UP000552700">
    <property type="component" value="Unassembled WGS sequence"/>
</dbReference>
<dbReference type="InterPro" id="IPR007892">
    <property type="entry name" value="CHASE4"/>
</dbReference>
<sequence>MAKSGKLKANYFWLLTSLVIGALILSIIAGITLVKHFDTLSATREENVVQNGLRSRVTEVAQMVVPQAIWDDAVKNLDNRFDPEWAKQNIGVFLHQTSGFESTFVLDANNHTVFAAKKAQPITTSDYDRLSKPASHVVSEVRKLETARARETRKSGKTLSDPIQHSAIARLDGNLFIVTATLVQPDFGTSVLRHSRAPIVVTTMPIDLTFLKSFAARYLLTGVKLGGPEDNLESGHAYVVIGDERNEPLAVIAWQPQTPGMDMLQQLGPPTMTMLVLLAAAALTLLRRGRNMAEGLIASEARAAHLAYYDALTGHPNRVLFFDRLGQALNQIRRNENMVAVHAIDLDRFKEINDTFGHHVGDELIFQAAKRLAGTCRVTETFARLSGDEFAIVQTNADVAGAARLAQRLCDAMSQPFDLGSGRVYAGCSIGVTLVGDGQIEPGEALRQADLALYRAKDAGKGQFCFFETEMDNAVRVRRELEDDLREALTRNELFLAYQPQVGRSGAMTGVEALIRWQHPTRGLIAPNFFIPIAEQSGLIMQIGLFALRRAFEDSKRWKDLKVAINVSATQIRLKTFVEEVTALVKELGVNPHQFELEITEGILLGDDIDTQNRLAALRTMGFSLALDDFGTGYSSLSYLQRYPIDKIKIDRSFISNLGVEDEAGALVSAIVKLARAMKLSVIAEGVETDDQLTHLSALGCSDVQGYLFSKPVIANEIDDLYRDRHHAMVHQTVSA</sequence>
<reference evidence="4 5" key="1">
    <citation type="submission" date="2020-08" db="EMBL/GenBank/DDBJ databases">
        <title>Genomic Encyclopedia of Type Strains, Phase IV (KMG-IV): sequencing the most valuable type-strain genomes for metagenomic binning, comparative biology and taxonomic classification.</title>
        <authorList>
            <person name="Goeker M."/>
        </authorList>
    </citation>
    <scope>NUCLEOTIDE SEQUENCE [LARGE SCALE GENOMIC DNA]</scope>
    <source>
        <strain evidence="4 5">DSM 102255</strain>
    </source>
</reference>
<dbReference type="NCBIfam" id="TIGR00254">
    <property type="entry name" value="GGDEF"/>
    <property type="match status" value="1"/>
</dbReference>
<evidence type="ECO:0000259" key="3">
    <source>
        <dbReference type="PROSITE" id="PS50887"/>
    </source>
</evidence>
<dbReference type="Pfam" id="PF05228">
    <property type="entry name" value="CHASE4"/>
    <property type="match status" value="1"/>
</dbReference>
<dbReference type="Pfam" id="PF00990">
    <property type="entry name" value="GGDEF"/>
    <property type="match status" value="1"/>
</dbReference>